<protein>
    <submittedName>
        <fullName evidence="8">ANK_REP_REGION domain-containing protein</fullName>
    </submittedName>
</protein>
<dbReference type="Pfam" id="PF00023">
    <property type="entry name" value="Ank"/>
    <property type="match status" value="1"/>
</dbReference>
<reference evidence="4 6" key="2">
    <citation type="submission" date="2018-11" db="EMBL/GenBank/DDBJ databases">
        <authorList>
            <consortium name="Pathogen Informatics"/>
        </authorList>
    </citation>
    <scope>NUCLEOTIDE SEQUENCE [LARGE SCALE GENOMIC DNA]</scope>
</reference>
<dbReference type="Pfam" id="PF12796">
    <property type="entry name" value="Ank_2"/>
    <property type="match status" value="1"/>
</dbReference>
<evidence type="ECO:0000313" key="4">
    <source>
        <dbReference type="EMBL" id="VDL14846.1"/>
    </source>
</evidence>
<reference evidence="5 7" key="3">
    <citation type="submission" date="2019-07" db="EMBL/GenBank/DDBJ databases">
        <authorList>
            <person name="Jastrzebski P J."/>
            <person name="Paukszto L."/>
            <person name="Jastrzebski P J."/>
        </authorList>
    </citation>
    <scope>NUCLEOTIDE SEQUENCE [LARGE SCALE GENOMIC DNA]</scope>
    <source>
        <strain evidence="5 7">WMS-il1</strain>
    </source>
</reference>
<dbReference type="PANTHER" id="PTHR24171">
    <property type="entry name" value="ANKYRIN REPEAT DOMAIN-CONTAINING PROTEIN 39-RELATED"/>
    <property type="match status" value="1"/>
</dbReference>
<dbReference type="STRING" id="6216.A0A0R3S889"/>
<dbReference type="SUPFAM" id="SSF48403">
    <property type="entry name" value="Ankyrin repeat"/>
    <property type="match status" value="1"/>
</dbReference>
<gene>
    <name evidence="4" type="ORF">HDID_LOCUS342</name>
    <name evidence="5" type="ORF">WMSIL1_LOCUS9154</name>
</gene>
<reference evidence="8" key="1">
    <citation type="submission" date="2017-02" db="UniProtKB">
        <authorList>
            <consortium name="WormBaseParasite"/>
        </authorList>
    </citation>
    <scope>IDENTIFICATION</scope>
</reference>
<evidence type="ECO:0000256" key="1">
    <source>
        <dbReference type="ARBA" id="ARBA00022737"/>
    </source>
</evidence>
<dbReference type="Proteomes" id="UP000274504">
    <property type="component" value="Unassembled WGS sequence"/>
</dbReference>
<dbReference type="Proteomes" id="UP000321570">
    <property type="component" value="Unassembled WGS sequence"/>
</dbReference>
<dbReference type="InterPro" id="IPR002110">
    <property type="entry name" value="Ankyrin_rpt"/>
</dbReference>
<keyword evidence="1" id="KW-0677">Repeat</keyword>
<dbReference type="AlphaFoldDB" id="A0A0R3S889"/>
<dbReference type="EMBL" id="UYSG01000041">
    <property type="protein sequence ID" value="VDL14846.1"/>
    <property type="molecule type" value="Genomic_DNA"/>
</dbReference>
<accession>A0A0R3S889</accession>
<proteinExistence type="predicted"/>
<dbReference type="PROSITE" id="PS50297">
    <property type="entry name" value="ANK_REP_REGION"/>
    <property type="match status" value="1"/>
</dbReference>
<organism evidence="8">
    <name type="scientific">Hymenolepis diminuta</name>
    <name type="common">Rat tapeworm</name>
    <dbReference type="NCBI Taxonomy" id="6216"/>
    <lineage>
        <taxon>Eukaryota</taxon>
        <taxon>Metazoa</taxon>
        <taxon>Spiralia</taxon>
        <taxon>Lophotrochozoa</taxon>
        <taxon>Platyhelminthes</taxon>
        <taxon>Cestoda</taxon>
        <taxon>Eucestoda</taxon>
        <taxon>Cyclophyllidea</taxon>
        <taxon>Hymenolepididae</taxon>
        <taxon>Hymenolepis</taxon>
    </lineage>
</organism>
<evidence type="ECO:0000313" key="7">
    <source>
        <dbReference type="Proteomes" id="UP000321570"/>
    </source>
</evidence>
<dbReference type="EMBL" id="CABIJS010000355">
    <property type="protein sequence ID" value="VUZ50276.1"/>
    <property type="molecule type" value="Genomic_DNA"/>
</dbReference>
<evidence type="ECO:0000256" key="2">
    <source>
        <dbReference type="ARBA" id="ARBA00023043"/>
    </source>
</evidence>
<evidence type="ECO:0000313" key="5">
    <source>
        <dbReference type="EMBL" id="VUZ50276.1"/>
    </source>
</evidence>
<evidence type="ECO:0000256" key="3">
    <source>
        <dbReference type="PROSITE-ProRule" id="PRU00023"/>
    </source>
</evidence>
<evidence type="ECO:0000313" key="6">
    <source>
        <dbReference type="Proteomes" id="UP000274504"/>
    </source>
</evidence>
<evidence type="ECO:0000313" key="8">
    <source>
        <dbReference type="WBParaSite" id="HDID_0000034101-mRNA-1"/>
    </source>
</evidence>
<dbReference type="Gene3D" id="1.25.40.20">
    <property type="entry name" value="Ankyrin repeat-containing domain"/>
    <property type="match status" value="1"/>
</dbReference>
<dbReference type="SMART" id="SM00248">
    <property type="entry name" value="ANK"/>
    <property type="match status" value="4"/>
</dbReference>
<keyword evidence="7" id="KW-1185">Reference proteome</keyword>
<name>A0A0R3S889_HYMDI</name>
<dbReference type="WBParaSite" id="HDID_0000034101-mRNA-1">
    <property type="protein sequence ID" value="HDID_0000034101-mRNA-1"/>
    <property type="gene ID" value="HDID_0000034101"/>
</dbReference>
<dbReference type="InterPro" id="IPR036770">
    <property type="entry name" value="Ankyrin_rpt-contain_sf"/>
</dbReference>
<dbReference type="PROSITE" id="PS50088">
    <property type="entry name" value="ANK_REPEAT"/>
    <property type="match status" value="1"/>
</dbReference>
<keyword evidence="2 3" id="KW-0040">ANK repeat</keyword>
<dbReference type="PANTHER" id="PTHR24171:SF9">
    <property type="entry name" value="ANKYRIN REPEAT DOMAIN-CONTAINING PROTEIN 39"/>
    <property type="match status" value="1"/>
</dbReference>
<dbReference type="OrthoDB" id="70519at2759"/>
<sequence>MGHFCDGCHLLTQNLQEMEFDRGIWGCAINNRKDRLLKLIEQGVNINERDKYGFTALHYAARNGHLEMCVMLLNLGADISAVTRNGEATPLHRAAFMGHLNIVKLVCSHSRIEVIALQDSDGQTCLHAAARGKQDSTYQWLLNEYPELMTIRDKNGKTAEELL</sequence>
<feature type="repeat" description="ANK" evidence="3">
    <location>
        <begin position="52"/>
        <end position="84"/>
    </location>
</feature>